<dbReference type="Gene3D" id="1.20.1280.50">
    <property type="match status" value="1"/>
</dbReference>
<sequence length="136" mass="15859">MGRKANSRRRRRRRREEKKKEIIPEEKTQTEAEPNLPDIPEEIVVDIRSRLPLKSLSRFTCVSKQWHSAISDILAERIGGMMALVESTIRCYDWEEEELRAEPTYTAYSGNEQPNTQRIINNTQNVLESNRKSNGS</sequence>
<reference evidence="3 4" key="1">
    <citation type="journal article" date="2019" name="Genome Biol. Evol.">
        <title>The Rhododendron genome and chromosomal organization provide insight into shared whole-genome duplications across the heath family (Ericaceae).</title>
        <authorList>
            <person name="Soza V.L."/>
            <person name="Lindsley D."/>
            <person name="Waalkes A."/>
            <person name="Ramage E."/>
            <person name="Patwardhan R.P."/>
            <person name="Burton J.N."/>
            <person name="Adey A."/>
            <person name="Kumar A."/>
            <person name="Qiu R."/>
            <person name="Shendure J."/>
            <person name="Hall B."/>
        </authorList>
    </citation>
    <scope>NUCLEOTIDE SEQUENCE [LARGE SCALE GENOMIC DNA]</scope>
    <source>
        <strain evidence="3">RSF 1966-606</strain>
    </source>
</reference>
<evidence type="ECO:0000259" key="2">
    <source>
        <dbReference type="PROSITE" id="PS50181"/>
    </source>
</evidence>
<proteinExistence type="predicted"/>
<feature type="compositionally biased region" description="Basic residues" evidence="1">
    <location>
        <begin position="1"/>
        <end position="17"/>
    </location>
</feature>
<dbReference type="PROSITE" id="PS50181">
    <property type="entry name" value="FBOX"/>
    <property type="match status" value="1"/>
</dbReference>
<feature type="non-terminal residue" evidence="3">
    <location>
        <position position="1"/>
    </location>
</feature>
<dbReference type="Proteomes" id="UP000428333">
    <property type="component" value="Linkage Group LG09"/>
</dbReference>
<dbReference type="Pfam" id="PF12937">
    <property type="entry name" value="F-box-like"/>
    <property type="match status" value="1"/>
</dbReference>
<organism evidence="3 4">
    <name type="scientific">Rhododendron williamsianum</name>
    <dbReference type="NCBI Taxonomy" id="262921"/>
    <lineage>
        <taxon>Eukaryota</taxon>
        <taxon>Viridiplantae</taxon>
        <taxon>Streptophyta</taxon>
        <taxon>Embryophyta</taxon>
        <taxon>Tracheophyta</taxon>
        <taxon>Spermatophyta</taxon>
        <taxon>Magnoliopsida</taxon>
        <taxon>eudicotyledons</taxon>
        <taxon>Gunneridae</taxon>
        <taxon>Pentapetalae</taxon>
        <taxon>asterids</taxon>
        <taxon>Ericales</taxon>
        <taxon>Ericaceae</taxon>
        <taxon>Ericoideae</taxon>
        <taxon>Rhodoreae</taxon>
        <taxon>Rhododendron</taxon>
    </lineage>
</organism>
<dbReference type="OrthoDB" id="1924677at2759"/>
<dbReference type="SMART" id="SM00256">
    <property type="entry name" value="FBOX"/>
    <property type="match status" value="1"/>
</dbReference>
<feature type="compositionally biased region" description="Basic and acidic residues" evidence="1">
    <location>
        <begin position="18"/>
        <end position="30"/>
    </location>
</feature>
<feature type="region of interest" description="Disordered" evidence="1">
    <location>
        <begin position="1"/>
        <end position="37"/>
    </location>
</feature>
<dbReference type="SUPFAM" id="SSF81383">
    <property type="entry name" value="F-box domain"/>
    <property type="match status" value="1"/>
</dbReference>
<name>A0A6A4KZ78_9ERIC</name>
<comment type="caution">
    <text evidence="3">The sequence shown here is derived from an EMBL/GenBank/DDBJ whole genome shotgun (WGS) entry which is preliminary data.</text>
</comment>
<gene>
    <name evidence="3" type="ORF">C3L33_14953</name>
</gene>
<evidence type="ECO:0000256" key="1">
    <source>
        <dbReference type="SAM" id="MobiDB-lite"/>
    </source>
</evidence>
<keyword evidence="4" id="KW-1185">Reference proteome</keyword>
<feature type="domain" description="F-box" evidence="2">
    <location>
        <begin position="33"/>
        <end position="78"/>
    </location>
</feature>
<protein>
    <recommendedName>
        <fullName evidence="2">F-box domain-containing protein</fullName>
    </recommendedName>
</protein>
<dbReference type="AlphaFoldDB" id="A0A6A4KZ78"/>
<dbReference type="EMBL" id="QEFC01002306">
    <property type="protein sequence ID" value="KAE9453146.1"/>
    <property type="molecule type" value="Genomic_DNA"/>
</dbReference>
<accession>A0A6A4KZ78</accession>
<evidence type="ECO:0000313" key="3">
    <source>
        <dbReference type="EMBL" id="KAE9453146.1"/>
    </source>
</evidence>
<dbReference type="InterPro" id="IPR036047">
    <property type="entry name" value="F-box-like_dom_sf"/>
</dbReference>
<evidence type="ECO:0000313" key="4">
    <source>
        <dbReference type="Proteomes" id="UP000428333"/>
    </source>
</evidence>
<dbReference type="CDD" id="cd22157">
    <property type="entry name" value="F-box_AtFBW1-like"/>
    <property type="match status" value="1"/>
</dbReference>
<dbReference type="InterPro" id="IPR001810">
    <property type="entry name" value="F-box_dom"/>
</dbReference>